<name>A0A8J5XRQ4_DIALT</name>
<proteinExistence type="predicted"/>
<feature type="region of interest" description="Disordered" evidence="1">
    <location>
        <begin position="318"/>
        <end position="339"/>
    </location>
</feature>
<feature type="compositionally biased region" description="Acidic residues" evidence="1">
    <location>
        <begin position="325"/>
        <end position="339"/>
    </location>
</feature>
<gene>
    <name evidence="2" type="ORF">KFE25_008074</name>
</gene>
<evidence type="ECO:0000313" key="2">
    <source>
        <dbReference type="EMBL" id="KAG8466695.1"/>
    </source>
</evidence>
<accession>A0A8J5XRQ4</accession>
<evidence type="ECO:0000313" key="3">
    <source>
        <dbReference type="Proteomes" id="UP000751190"/>
    </source>
</evidence>
<dbReference type="Proteomes" id="UP000751190">
    <property type="component" value="Unassembled WGS sequence"/>
</dbReference>
<comment type="caution">
    <text evidence="2">The sequence shown here is derived from an EMBL/GenBank/DDBJ whole genome shotgun (WGS) entry which is preliminary data.</text>
</comment>
<protein>
    <submittedName>
        <fullName evidence="2">Uncharacterized protein</fullName>
    </submittedName>
</protein>
<evidence type="ECO:0000256" key="1">
    <source>
        <dbReference type="SAM" id="MobiDB-lite"/>
    </source>
</evidence>
<reference evidence="2" key="1">
    <citation type="submission" date="2021-05" db="EMBL/GenBank/DDBJ databases">
        <title>The genome of the haptophyte Pavlova lutheri (Diacronema luteri, Pavlovales) - a model for lipid biosynthesis in eukaryotic algae.</title>
        <authorList>
            <person name="Hulatt C.J."/>
            <person name="Posewitz M.C."/>
        </authorList>
    </citation>
    <scope>NUCLEOTIDE SEQUENCE</scope>
    <source>
        <strain evidence="2">NIVA-4/92</strain>
    </source>
</reference>
<dbReference type="EMBL" id="JAGTXO010000007">
    <property type="protein sequence ID" value="KAG8466695.1"/>
    <property type="molecule type" value="Genomic_DNA"/>
</dbReference>
<organism evidence="2 3">
    <name type="scientific">Diacronema lutheri</name>
    <name type="common">Unicellular marine alga</name>
    <name type="synonym">Monochrysis lutheri</name>
    <dbReference type="NCBI Taxonomy" id="2081491"/>
    <lineage>
        <taxon>Eukaryota</taxon>
        <taxon>Haptista</taxon>
        <taxon>Haptophyta</taxon>
        <taxon>Pavlovophyceae</taxon>
        <taxon>Pavlovales</taxon>
        <taxon>Pavlovaceae</taxon>
        <taxon>Diacronema</taxon>
    </lineage>
</organism>
<sequence length="339" mass="37043">MACAADPERGFTAEQLDGGRPIARQDVATLASLSRVSITLHRTPWPATIGMAPVSIGHDAEAKSRGRGPDVDGRSNAALARRAVIKAKLEAGLAVVARACEALDAELRSSDGVGTLARAHAALVDEVLHELSNIDSAHTARVPAWLGPLAFALTTMQDDHAWCHLIRFNLGEGRERPFGTSTPFTQVQSATRRLCRLFADETAPVGARSCAAVVLDDYARHLIDEDLRNKIVDAQGWGVDLLRRLDGSGATNEYMALQDEMDQAHTLIQKRRRRRGTRGKQRLHVMRVSRFHLLNAACDLAVFIEDWLRPVVEETQLYDSRSSEESDASTDDEGSPVLA</sequence>
<keyword evidence="3" id="KW-1185">Reference proteome</keyword>
<dbReference type="AlphaFoldDB" id="A0A8J5XRQ4"/>